<feature type="transmembrane region" description="Helical" evidence="8">
    <location>
        <begin position="131"/>
        <end position="152"/>
    </location>
</feature>
<gene>
    <name evidence="10" type="ORF">IF1G_01085</name>
</gene>
<evidence type="ECO:0000256" key="2">
    <source>
        <dbReference type="ARBA" id="ARBA00022448"/>
    </source>
</evidence>
<evidence type="ECO:0000256" key="6">
    <source>
        <dbReference type="ARBA" id="ARBA00037968"/>
    </source>
</evidence>
<feature type="transmembrane region" description="Helical" evidence="8">
    <location>
        <begin position="164"/>
        <end position="187"/>
    </location>
</feature>
<proteinExistence type="inferred from homology"/>
<name>A0A545WEA3_9HYPO</name>
<protein>
    <submittedName>
        <fullName evidence="10">Major facilitator superfamily transporter</fullName>
    </submittedName>
</protein>
<keyword evidence="4 8" id="KW-1133">Transmembrane helix</keyword>
<dbReference type="AlphaFoldDB" id="A0A545WEA3"/>
<dbReference type="EMBL" id="SPUK01000001">
    <property type="protein sequence ID" value="TQW01154.1"/>
    <property type="molecule type" value="Genomic_DNA"/>
</dbReference>
<accession>A0A545WEA3</accession>
<feature type="transmembrane region" description="Helical" evidence="8">
    <location>
        <begin position="193"/>
        <end position="213"/>
    </location>
</feature>
<dbReference type="InterPro" id="IPR020846">
    <property type="entry name" value="MFS_dom"/>
</dbReference>
<comment type="subcellular location">
    <subcellularLocation>
        <location evidence="1">Membrane</location>
        <topology evidence="1">Multi-pass membrane protein</topology>
    </subcellularLocation>
</comment>
<evidence type="ECO:0000256" key="5">
    <source>
        <dbReference type="ARBA" id="ARBA00023136"/>
    </source>
</evidence>
<feature type="region of interest" description="Disordered" evidence="7">
    <location>
        <begin position="1"/>
        <end position="21"/>
    </location>
</feature>
<comment type="similarity">
    <text evidence="6">Belongs to the major facilitator superfamily. Allantoate permease family.</text>
</comment>
<dbReference type="FunFam" id="1.20.1250.20:FF:000064">
    <property type="entry name" value="MFS allantoate transporter"/>
    <property type="match status" value="1"/>
</dbReference>
<dbReference type="InterPro" id="IPR011701">
    <property type="entry name" value="MFS"/>
</dbReference>
<keyword evidence="11" id="KW-1185">Reference proteome</keyword>
<organism evidence="10 11">
    <name type="scientific">Cordyceps javanica</name>
    <dbReference type="NCBI Taxonomy" id="43265"/>
    <lineage>
        <taxon>Eukaryota</taxon>
        <taxon>Fungi</taxon>
        <taxon>Dikarya</taxon>
        <taxon>Ascomycota</taxon>
        <taxon>Pezizomycotina</taxon>
        <taxon>Sordariomycetes</taxon>
        <taxon>Hypocreomycetidae</taxon>
        <taxon>Hypocreales</taxon>
        <taxon>Cordycipitaceae</taxon>
        <taxon>Cordyceps</taxon>
    </lineage>
</organism>
<evidence type="ECO:0000259" key="9">
    <source>
        <dbReference type="PROSITE" id="PS50850"/>
    </source>
</evidence>
<feature type="transmembrane region" description="Helical" evidence="8">
    <location>
        <begin position="102"/>
        <end position="119"/>
    </location>
</feature>
<feature type="transmembrane region" description="Helical" evidence="8">
    <location>
        <begin position="77"/>
        <end position="95"/>
    </location>
</feature>
<feature type="transmembrane region" description="Helical" evidence="8">
    <location>
        <begin position="323"/>
        <end position="342"/>
    </location>
</feature>
<dbReference type="OrthoDB" id="6730379at2759"/>
<sequence length="485" mass="53626">MTAKERDQMAHGERPGTALGDDPMKPLLRKIDLYLLPVMAASYMFQFLDKSALSNAAILGIQPDLRLSGGDYSWASAIYYCGYVVASYPVAWIMVRMPVAKLLAVSIFLWGGALMMMALPHNAAGLLTVRFFLGVFEAPLSSGLTIIVAMWYRRSEQPLRHAAWFAGNSVAGIFGGIAAYGIGHIHAVAPWKALFLIFGAMTILFAVVVLVMLPDVPARARFLSERERELALARVGDNMTGIRNDEYKWYQVRETFLDTKTWLLAVLLFGSSLGNAGSNFTSIAIKGFGFTELNTLLLYSGEYLWQLCFIILVTWINSRVPNIRTYCMTACFLMGVLGGLLIRQLPPSMRWGRYAGVLIHSSYAAYFPVFIAMVSGNTAGFTKKTTTNAVIFMAFGAGSIIGPQLWFASEAPGYPSGFLSLIICLAVAVAASLLLRVHLIRENRRRDAEQSSMPGDAAAIYSLNDEDFNEMDLTDKEMPQFRYLY</sequence>
<dbReference type="InterPro" id="IPR036259">
    <property type="entry name" value="MFS_trans_sf"/>
</dbReference>
<keyword evidence="3 8" id="KW-0812">Transmembrane</keyword>
<dbReference type="PROSITE" id="PS50850">
    <property type="entry name" value="MFS"/>
    <property type="match status" value="1"/>
</dbReference>
<dbReference type="PANTHER" id="PTHR43791">
    <property type="entry name" value="PERMEASE-RELATED"/>
    <property type="match status" value="1"/>
</dbReference>
<dbReference type="PANTHER" id="PTHR43791:SF103">
    <property type="entry name" value="MAJOR FACILITATOR SUPERFAMILY (MFS) PROFILE DOMAIN-CONTAINING PROTEIN-RELATED"/>
    <property type="match status" value="1"/>
</dbReference>
<dbReference type="Pfam" id="PF07690">
    <property type="entry name" value="MFS_1"/>
    <property type="match status" value="1"/>
</dbReference>
<feature type="transmembrane region" description="Helical" evidence="8">
    <location>
        <begin position="418"/>
        <end position="437"/>
    </location>
</feature>
<evidence type="ECO:0000256" key="8">
    <source>
        <dbReference type="SAM" id="Phobius"/>
    </source>
</evidence>
<evidence type="ECO:0000256" key="7">
    <source>
        <dbReference type="SAM" id="MobiDB-lite"/>
    </source>
</evidence>
<evidence type="ECO:0000256" key="4">
    <source>
        <dbReference type="ARBA" id="ARBA00022989"/>
    </source>
</evidence>
<dbReference type="SUPFAM" id="SSF103473">
    <property type="entry name" value="MFS general substrate transporter"/>
    <property type="match status" value="1"/>
</dbReference>
<reference evidence="10 11" key="1">
    <citation type="journal article" date="2019" name="Appl. Microbiol. Biotechnol.">
        <title>Genome sequence of Isaria javanica and comparative genome analysis insights into family S53 peptidase evolution in fungal entomopathogens.</title>
        <authorList>
            <person name="Lin R."/>
            <person name="Zhang X."/>
            <person name="Xin B."/>
            <person name="Zou M."/>
            <person name="Gao Y."/>
            <person name="Qin F."/>
            <person name="Hu Q."/>
            <person name="Xie B."/>
            <person name="Cheng X."/>
        </authorList>
    </citation>
    <scope>NUCLEOTIDE SEQUENCE [LARGE SCALE GENOMIC DNA]</scope>
    <source>
        <strain evidence="10 11">IJ1G</strain>
    </source>
</reference>
<feature type="domain" description="Major facilitator superfamily (MFS) profile" evidence="9">
    <location>
        <begin position="35"/>
        <end position="444"/>
    </location>
</feature>
<dbReference type="Proteomes" id="UP000315783">
    <property type="component" value="Unassembled WGS sequence"/>
</dbReference>
<dbReference type="GO" id="GO:0022857">
    <property type="term" value="F:transmembrane transporter activity"/>
    <property type="evidence" value="ECO:0007669"/>
    <property type="project" value="InterPro"/>
</dbReference>
<feature type="transmembrane region" description="Helical" evidence="8">
    <location>
        <begin position="262"/>
        <end position="285"/>
    </location>
</feature>
<feature type="transmembrane region" description="Helical" evidence="8">
    <location>
        <begin position="297"/>
        <end position="316"/>
    </location>
</feature>
<feature type="compositionally biased region" description="Basic and acidic residues" evidence="7">
    <location>
        <begin position="1"/>
        <end position="14"/>
    </location>
</feature>
<dbReference type="Gene3D" id="1.20.1250.20">
    <property type="entry name" value="MFS general substrate transporter like domains"/>
    <property type="match status" value="2"/>
</dbReference>
<dbReference type="GO" id="GO:0016020">
    <property type="term" value="C:membrane"/>
    <property type="evidence" value="ECO:0007669"/>
    <property type="project" value="UniProtKB-SubCell"/>
</dbReference>
<feature type="transmembrane region" description="Helical" evidence="8">
    <location>
        <begin position="31"/>
        <end position="48"/>
    </location>
</feature>
<evidence type="ECO:0000256" key="1">
    <source>
        <dbReference type="ARBA" id="ARBA00004141"/>
    </source>
</evidence>
<feature type="transmembrane region" description="Helical" evidence="8">
    <location>
        <begin position="354"/>
        <end position="374"/>
    </location>
</feature>
<evidence type="ECO:0000313" key="11">
    <source>
        <dbReference type="Proteomes" id="UP000315783"/>
    </source>
</evidence>
<keyword evidence="5 8" id="KW-0472">Membrane</keyword>
<comment type="caution">
    <text evidence="10">The sequence shown here is derived from an EMBL/GenBank/DDBJ whole genome shotgun (WGS) entry which is preliminary data.</text>
</comment>
<feature type="transmembrane region" description="Helical" evidence="8">
    <location>
        <begin position="386"/>
        <end position="406"/>
    </location>
</feature>
<evidence type="ECO:0000313" key="10">
    <source>
        <dbReference type="EMBL" id="TQW01154.1"/>
    </source>
</evidence>
<keyword evidence="2" id="KW-0813">Transport</keyword>
<evidence type="ECO:0000256" key="3">
    <source>
        <dbReference type="ARBA" id="ARBA00022692"/>
    </source>
</evidence>